<evidence type="ECO:0000313" key="3">
    <source>
        <dbReference type="WBParaSite" id="PgR037_g107_t04"/>
    </source>
</evidence>
<evidence type="ECO:0000313" key="1">
    <source>
        <dbReference type="Proteomes" id="UP000887569"/>
    </source>
</evidence>
<accession>A0A915BFZ3</accession>
<proteinExistence type="predicted"/>
<reference evidence="2 3" key="1">
    <citation type="submission" date="2022-11" db="UniProtKB">
        <authorList>
            <consortium name="WormBaseParasite"/>
        </authorList>
    </citation>
    <scope>IDENTIFICATION</scope>
</reference>
<evidence type="ECO:0000313" key="2">
    <source>
        <dbReference type="WBParaSite" id="PgR037_g107_t01"/>
    </source>
</evidence>
<dbReference type="WBParaSite" id="PgR037_g107_t04">
    <property type="protein sequence ID" value="PgR037_g107_t04"/>
    <property type="gene ID" value="PgR037_g107"/>
</dbReference>
<organism evidence="1 3">
    <name type="scientific">Parascaris univalens</name>
    <name type="common">Nematode worm</name>
    <dbReference type="NCBI Taxonomy" id="6257"/>
    <lineage>
        <taxon>Eukaryota</taxon>
        <taxon>Metazoa</taxon>
        <taxon>Ecdysozoa</taxon>
        <taxon>Nematoda</taxon>
        <taxon>Chromadorea</taxon>
        <taxon>Rhabditida</taxon>
        <taxon>Spirurina</taxon>
        <taxon>Ascaridomorpha</taxon>
        <taxon>Ascaridoidea</taxon>
        <taxon>Ascarididae</taxon>
        <taxon>Parascaris</taxon>
    </lineage>
</organism>
<name>A0A915BFZ3_PARUN</name>
<keyword evidence="1" id="KW-1185">Reference proteome</keyword>
<dbReference type="Proteomes" id="UP000887569">
    <property type="component" value="Unplaced"/>
</dbReference>
<sequence length="101" mass="11458">MKERITDHFTAARTSAEKSYHENLVARYASRAHRGQTSECGITFLQMCSMKTKSKMVEVLLIEQSESTNEGKEKMSLNVCYFDMPNAASESQLLPKYDINA</sequence>
<protein>
    <submittedName>
        <fullName evidence="2 3">Uncharacterized protein</fullName>
    </submittedName>
</protein>
<dbReference type="AlphaFoldDB" id="A0A915BFZ3"/>
<dbReference type="WBParaSite" id="PgR037_g107_t01">
    <property type="protein sequence ID" value="PgR037_g107_t01"/>
    <property type="gene ID" value="PgR037_g107"/>
</dbReference>